<dbReference type="Gene3D" id="1.10.287.470">
    <property type="entry name" value="Helix hairpin bin"/>
    <property type="match status" value="1"/>
</dbReference>
<dbReference type="Gene3D" id="2.40.30.170">
    <property type="match status" value="1"/>
</dbReference>
<evidence type="ECO:0000256" key="2">
    <source>
        <dbReference type="ARBA" id="ARBA00022448"/>
    </source>
</evidence>
<dbReference type="PANTHER" id="PTHR30097:SF4">
    <property type="entry name" value="SLR6042 PROTEIN"/>
    <property type="match status" value="1"/>
</dbReference>
<dbReference type="PANTHER" id="PTHR30097">
    <property type="entry name" value="CATION EFFLUX SYSTEM PROTEIN CUSB"/>
    <property type="match status" value="1"/>
</dbReference>
<dbReference type="SUPFAM" id="SSF111369">
    <property type="entry name" value="HlyD-like secretion proteins"/>
    <property type="match status" value="2"/>
</dbReference>
<dbReference type="Pfam" id="PF25975">
    <property type="entry name" value="CzcB_C"/>
    <property type="match status" value="1"/>
</dbReference>
<dbReference type="AlphaFoldDB" id="A0A2S8GNT4"/>
<feature type="domain" description="CzcB-like C-terminal circularly permuted SH3-like" evidence="7">
    <location>
        <begin position="457"/>
        <end position="518"/>
    </location>
</feature>
<dbReference type="EMBL" id="PUHZ01000011">
    <property type="protein sequence ID" value="PQO46089.1"/>
    <property type="molecule type" value="Genomic_DNA"/>
</dbReference>
<proteinExistence type="inferred from homology"/>
<reference evidence="8 9" key="1">
    <citation type="submission" date="2018-02" db="EMBL/GenBank/DDBJ databases">
        <title>Comparative genomes isolates from brazilian mangrove.</title>
        <authorList>
            <person name="Araujo J.E."/>
            <person name="Taketani R.G."/>
            <person name="Silva M.C.P."/>
            <person name="Loureco M.V."/>
            <person name="Andreote F.D."/>
        </authorList>
    </citation>
    <scope>NUCLEOTIDE SEQUENCE [LARGE SCALE GENOMIC DNA]</scope>
    <source>
        <strain evidence="8 9">Nap-Phe MGV</strain>
    </source>
</reference>
<evidence type="ECO:0000313" key="8">
    <source>
        <dbReference type="EMBL" id="PQO46089.1"/>
    </source>
</evidence>
<evidence type="ECO:0000259" key="6">
    <source>
        <dbReference type="Pfam" id="PF25973"/>
    </source>
</evidence>
<dbReference type="GO" id="GO:0060003">
    <property type="term" value="P:copper ion export"/>
    <property type="evidence" value="ECO:0007669"/>
    <property type="project" value="TreeGrafter"/>
</dbReference>
<dbReference type="FunFam" id="2.40.30.170:FF:000010">
    <property type="entry name" value="Efflux RND transporter periplasmic adaptor subunit"/>
    <property type="match status" value="1"/>
</dbReference>
<dbReference type="GO" id="GO:0022857">
    <property type="term" value="F:transmembrane transporter activity"/>
    <property type="evidence" value="ECO:0007669"/>
    <property type="project" value="InterPro"/>
</dbReference>
<evidence type="ECO:0000259" key="7">
    <source>
        <dbReference type="Pfam" id="PF25975"/>
    </source>
</evidence>
<dbReference type="InterPro" id="IPR058649">
    <property type="entry name" value="CzcB_C"/>
</dbReference>
<feature type="coiled-coil region" evidence="3">
    <location>
        <begin position="294"/>
        <end position="321"/>
    </location>
</feature>
<feature type="domain" description="CzcB-like barrel-sandwich hybrid" evidence="6">
    <location>
        <begin position="135"/>
        <end position="369"/>
    </location>
</feature>
<dbReference type="InterPro" id="IPR058647">
    <property type="entry name" value="BSH_CzcB-like"/>
</dbReference>
<evidence type="ECO:0000313" key="9">
    <source>
        <dbReference type="Proteomes" id="UP000237819"/>
    </source>
</evidence>
<dbReference type="Gene3D" id="2.40.420.20">
    <property type="match status" value="1"/>
</dbReference>
<dbReference type="InterPro" id="IPR006143">
    <property type="entry name" value="RND_pump_MFP"/>
</dbReference>
<dbReference type="NCBIfam" id="TIGR01730">
    <property type="entry name" value="RND_mfp"/>
    <property type="match status" value="1"/>
</dbReference>
<comment type="caution">
    <text evidence="8">The sequence shown here is derived from an EMBL/GenBank/DDBJ whole genome shotgun (WGS) entry which is preliminary data.</text>
</comment>
<evidence type="ECO:0000256" key="4">
    <source>
        <dbReference type="SAM" id="MobiDB-lite"/>
    </source>
</evidence>
<keyword evidence="2" id="KW-0813">Transport</keyword>
<evidence type="ECO:0000256" key="3">
    <source>
        <dbReference type="SAM" id="Coils"/>
    </source>
</evidence>
<sequence>MTHNIKDRPRRLTFAKLTPCLPRNSENRSRKPRMTTPTSESRPGIGSTIAKVLPSILVIGALTGVWFSVHHMGSSTHEETAEGEHEPTEEVTADVLTLPPGKVSAAELVINPIGTQTIQHTHVVPGRIAYDETRHVEVRSPIEGILQSVNVKPGDRVVHGQLLAVVTSPEFGKARAELMRCEAECKLVASQTERTQEIAANLRLYAKLLAEDVDSEEIETQLKDRSLGSYRTQLQPAHSKLSLSRDLLANIQPLSGTGAIAGRTVRERESQFEVARAEFQAVLDQAIFDAKQSEQQAAADLADAQRQVDIAQEKLTALIGNGEEFSPEKLGERISELEIRATMDGTIEARHFAPNERVYQADSLFTLADTSSLYVKADVREGDWPAVNVEPGTEVRLDMPALQERTFHAHVNYVGREVSADTNSVPVVASVANPEGLLRPGMFARVTLPIGPPRKALAVNAESIVHHDNREFVFVQTGDYEFHCVPVETGLVSEEWIEIVSGLQGSEQVVQKGAFLLKSEWLLEGEAE</sequence>
<feature type="domain" description="CusB-like beta-barrel" evidence="5">
    <location>
        <begin position="375"/>
        <end position="448"/>
    </location>
</feature>
<dbReference type="Pfam" id="PF25973">
    <property type="entry name" value="BSH_CzcB"/>
    <property type="match status" value="1"/>
</dbReference>
<protein>
    <recommendedName>
        <fullName evidence="10">RND efflux pump membrane fusion protein barrel-sandwich domain-containing protein</fullName>
    </recommendedName>
</protein>
<comment type="similarity">
    <text evidence="1">Belongs to the membrane fusion protein (MFP) (TC 8.A.1) family.</text>
</comment>
<organism evidence="8 9">
    <name type="scientific">Blastopirellula marina</name>
    <dbReference type="NCBI Taxonomy" id="124"/>
    <lineage>
        <taxon>Bacteria</taxon>
        <taxon>Pseudomonadati</taxon>
        <taxon>Planctomycetota</taxon>
        <taxon>Planctomycetia</taxon>
        <taxon>Pirellulales</taxon>
        <taxon>Pirellulaceae</taxon>
        <taxon>Blastopirellula</taxon>
    </lineage>
</organism>
<gene>
    <name evidence="8" type="ORF">C5Y93_10970</name>
</gene>
<dbReference type="Proteomes" id="UP000237819">
    <property type="component" value="Unassembled WGS sequence"/>
</dbReference>
<evidence type="ECO:0008006" key="10">
    <source>
        <dbReference type="Google" id="ProtNLM"/>
    </source>
</evidence>
<accession>A0A2S8GNT4</accession>
<feature type="region of interest" description="Disordered" evidence="4">
    <location>
        <begin position="1"/>
        <end position="46"/>
    </location>
</feature>
<evidence type="ECO:0000256" key="1">
    <source>
        <dbReference type="ARBA" id="ARBA00009477"/>
    </source>
</evidence>
<keyword evidence="3" id="KW-0175">Coiled coil</keyword>
<dbReference type="Gene3D" id="2.40.50.100">
    <property type="match status" value="1"/>
</dbReference>
<dbReference type="InterPro" id="IPR058792">
    <property type="entry name" value="Beta-barrel_RND_2"/>
</dbReference>
<name>A0A2S8GNT4_9BACT</name>
<dbReference type="Pfam" id="PF25954">
    <property type="entry name" value="Beta-barrel_RND_2"/>
    <property type="match status" value="1"/>
</dbReference>
<dbReference type="InterPro" id="IPR051909">
    <property type="entry name" value="MFP_Cation_Efflux"/>
</dbReference>
<dbReference type="GO" id="GO:0015679">
    <property type="term" value="P:plasma membrane copper ion transport"/>
    <property type="evidence" value="ECO:0007669"/>
    <property type="project" value="TreeGrafter"/>
</dbReference>
<evidence type="ECO:0000259" key="5">
    <source>
        <dbReference type="Pfam" id="PF25954"/>
    </source>
</evidence>
<dbReference type="GO" id="GO:0030313">
    <property type="term" value="C:cell envelope"/>
    <property type="evidence" value="ECO:0007669"/>
    <property type="project" value="TreeGrafter"/>
</dbReference>
<dbReference type="GO" id="GO:0016020">
    <property type="term" value="C:membrane"/>
    <property type="evidence" value="ECO:0007669"/>
    <property type="project" value="InterPro"/>
</dbReference>